<feature type="compositionally biased region" description="Basic and acidic residues" evidence="2">
    <location>
        <begin position="829"/>
        <end position="841"/>
    </location>
</feature>
<feature type="compositionally biased region" description="Polar residues" evidence="2">
    <location>
        <begin position="174"/>
        <end position="191"/>
    </location>
</feature>
<feature type="compositionally biased region" description="Polar residues" evidence="2">
    <location>
        <begin position="319"/>
        <end position="349"/>
    </location>
</feature>
<evidence type="ECO:0008006" key="5">
    <source>
        <dbReference type="Google" id="ProtNLM"/>
    </source>
</evidence>
<evidence type="ECO:0000256" key="2">
    <source>
        <dbReference type="SAM" id="MobiDB-lite"/>
    </source>
</evidence>
<protein>
    <recommendedName>
        <fullName evidence="5">Centrosome-associated protein 350</fullName>
    </recommendedName>
</protein>
<evidence type="ECO:0000256" key="1">
    <source>
        <dbReference type="SAM" id="Coils"/>
    </source>
</evidence>
<feature type="region of interest" description="Disordered" evidence="2">
    <location>
        <begin position="1692"/>
        <end position="1725"/>
    </location>
</feature>
<feature type="compositionally biased region" description="Polar residues" evidence="2">
    <location>
        <begin position="808"/>
        <end position="822"/>
    </location>
</feature>
<gene>
    <name evidence="3" type="ORF">HERILL_LOCUS178</name>
</gene>
<feature type="compositionally biased region" description="Low complexity" evidence="2">
    <location>
        <begin position="207"/>
        <end position="216"/>
    </location>
</feature>
<dbReference type="GO" id="GO:0008017">
    <property type="term" value="F:microtubule binding"/>
    <property type="evidence" value="ECO:0007669"/>
    <property type="project" value="InterPro"/>
</dbReference>
<feature type="region of interest" description="Disordered" evidence="2">
    <location>
        <begin position="141"/>
        <end position="279"/>
    </location>
</feature>
<feature type="compositionally biased region" description="Polar residues" evidence="2">
    <location>
        <begin position="1410"/>
        <end position="1424"/>
    </location>
</feature>
<feature type="compositionally biased region" description="Basic and acidic residues" evidence="2">
    <location>
        <begin position="1553"/>
        <end position="1563"/>
    </location>
</feature>
<keyword evidence="1" id="KW-0175">Coiled coil</keyword>
<feature type="region of interest" description="Disordered" evidence="2">
    <location>
        <begin position="27"/>
        <end position="46"/>
    </location>
</feature>
<feature type="region of interest" description="Disordered" evidence="2">
    <location>
        <begin position="808"/>
        <end position="932"/>
    </location>
</feature>
<feature type="coiled-coil region" evidence="1">
    <location>
        <begin position="1114"/>
        <end position="1171"/>
    </location>
</feature>
<proteinExistence type="predicted"/>
<keyword evidence="4" id="KW-1185">Reference proteome</keyword>
<dbReference type="InterPro" id="IPR028750">
    <property type="entry name" value="CEP350/CC187"/>
</dbReference>
<reference evidence="3 4" key="1">
    <citation type="submission" date="2020-11" db="EMBL/GenBank/DDBJ databases">
        <authorList>
            <person name="Wallbank WR R."/>
            <person name="Pardo Diaz C."/>
            <person name="Kozak K."/>
            <person name="Martin S."/>
            <person name="Jiggins C."/>
            <person name="Moest M."/>
            <person name="Warren A I."/>
            <person name="Generalovic N T."/>
            <person name="Byers J.R.P. K."/>
            <person name="Montejo-Kovacevich G."/>
            <person name="Yen C E."/>
        </authorList>
    </citation>
    <scope>NUCLEOTIDE SEQUENCE [LARGE SCALE GENOMIC DNA]</scope>
</reference>
<feature type="compositionally biased region" description="Basic residues" evidence="2">
    <location>
        <begin position="693"/>
        <end position="702"/>
    </location>
</feature>
<feature type="compositionally biased region" description="Polar residues" evidence="2">
    <location>
        <begin position="1695"/>
        <end position="1708"/>
    </location>
</feature>
<feature type="compositionally biased region" description="Polar residues" evidence="2">
    <location>
        <begin position="30"/>
        <end position="46"/>
    </location>
</feature>
<feature type="compositionally biased region" description="Pro residues" evidence="2">
    <location>
        <begin position="640"/>
        <end position="649"/>
    </location>
</feature>
<feature type="compositionally biased region" description="Low complexity" evidence="2">
    <location>
        <begin position="1483"/>
        <end position="1498"/>
    </location>
</feature>
<feature type="compositionally biased region" description="Polar residues" evidence="2">
    <location>
        <begin position="1502"/>
        <end position="1520"/>
    </location>
</feature>
<feature type="compositionally biased region" description="Polar residues" evidence="2">
    <location>
        <begin position="239"/>
        <end position="252"/>
    </location>
</feature>
<organism evidence="3 4">
    <name type="scientific">Hermetia illucens</name>
    <name type="common">Black soldier fly</name>
    <dbReference type="NCBI Taxonomy" id="343691"/>
    <lineage>
        <taxon>Eukaryota</taxon>
        <taxon>Metazoa</taxon>
        <taxon>Ecdysozoa</taxon>
        <taxon>Arthropoda</taxon>
        <taxon>Hexapoda</taxon>
        <taxon>Insecta</taxon>
        <taxon>Pterygota</taxon>
        <taxon>Neoptera</taxon>
        <taxon>Endopterygota</taxon>
        <taxon>Diptera</taxon>
        <taxon>Brachycera</taxon>
        <taxon>Stratiomyomorpha</taxon>
        <taxon>Stratiomyidae</taxon>
        <taxon>Hermetiinae</taxon>
        <taxon>Hermetia</taxon>
    </lineage>
</organism>
<feature type="compositionally biased region" description="Basic and acidic residues" evidence="2">
    <location>
        <begin position="266"/>
        <end position="279"/>
    </location>
</feature>
<feature type="compositionally biased region" description="Polar residues" evidence="2">
    <location>
        <begin position="877"/>
        <end position="891"/>
    </location>
</feature>
<evidence type="ECO:0000313" key="3">
    <source>
        <dbReference type="EMBL" id="CAD7076781.1"/>
    </source>
</evidence>
<name>A0A7R8YNX5_HERIL</name>
<dbReference type="PANTHER" id="PTHR13958">
    <property type="entry name" value="CENTROSOME-ASSOCIATED PROTEIN 350"/>
    <property type="match status" value="1"/>
</dbReference>
<feature type="region of interest" description="Disordered" evidence="2">
    <location>
        <begin position="673"/>
        <end position="782"/>
    </location>
</feature>
<feature type="region of interest" description="Disordered" evidence="2">
    <location>
        <begin position="74"/>
        <end position="120"/>
    </location>
</feature>
<evidence type="ECO:0000313" key="4">
    <source>
        <dbReference type="Proteomes" id="UP000594454"/>
    </source>
</evidence>
<feature type="compositionally biased region" description="Polar residues" evidence="2">
    <location>
        <begin position="619"/>
        <end position="632"/>
    </location>
</feature>
<dbReference type="InParanoid" id="A0A7R8YNX5"/>
<feature type="compositionally biased region" description="Basic and acidic residues" evidence="2">
    <location>
        <begin position="141"/>
        <end position="152"/>
    </location>
</feature>
<dbReference type="OMA" id="FNRTDLE"/>
<feature type="coiled-coil region" evidence="1">
    <location>
        <begin position="1237"/>
        <end position="1271"/>
    </location>
</feature>
<accession>A0A7R8YNX5</accession>
<feature type="compositionally biased region" description="Basic and acidic residues" evidence="2">
    <location>
        <begin position="100"/>
        <end position="117"/>
    </location>
</feature>
<sequence length="1982" mass="223836">MSWTGKPKRNGNDELPTDRAAVKIIRTARSVRSPNSRQDNCSPTKQPVTKVAKLVYEAKRQPTSAVVKSIHSYRVPQNSGRTRENQNNVRSKGQPLQIAKKMDPAPTHEEVASKEAFHSPALSAFIEKRLERQEVDEIHGILRGLSDERGEESNEPAAPSTAHTASSNMEAAEPQTSKTNTETIRTRGSSTKRSKTDPELVGRGRSKGSSSTTNSNHRTSDKATARSKSSTRTKSQRTNASSNVVSNPTPKQRSYDPQKARQFMQDQRERRKAMTVDTKKVISQVEREEIKKRLESLRKNTLAILQKNVKKARRKSIDMKTSASNDPSPSEVISQASTRPPDQMLSNHDSAPLNPPQTVSIRQQTTRRNCGSSGGNQAENLPLKTNNQQSRALQPSDGNVRPVNTPTDVKKVGLLRKMDSDFNFPVDSLEPFDLGMDKENKFNVPTPRSQKTKAQVQKQSSPLVLSAHSSTHEPPEDLNKPLHDLELKVPNMKLKSRPTVAEKCIQVEPPEPEKPTLPYWLQPTPVQLYPYNFIKAVRKKLEAITNPVQSTKEEKTEIVKQPEPKEVKKYIPPHSLSLPSAARQRLLSRPDLNEVSSINAEQGPGHKLSTASSVFTPFLNSPINSPNKNLTFSPRKSPDSGPPPHPPAPDQSKSLSELTSSVTLNIPQSNTVSEVSSIHSEVMRQPFPTSTRISRRSRRAAKKHEDDTTASSSVFSSPEKRPPVPKKLLEMPLNSPNNQQAPEKIKDKSETFNISPLSTDKINNLNLKPKSGTESSAEVKSREEFEQMLQDFNKSLSHVIEVNQQLQSALSKTPRSASSRSIAENIGSEESRQTLRTDRKGSSSKSDNYSSDFEEGGSVKTEKSGTVDVVEVDSKSRNTQSLPSVKESSSQTLETMTSKTSTSKTAKEEIYSTQDQSDNRIGSAQPSPSKASFNEVIKNASTYTEDFHDSIEEASKTYQKFVSSPGQHGLLQDSNNFSKDSLELEKYADPDAWRRQPSREDIIRNQINMTRGDQDPARQDNMHQIVNRQSDSRILISDDSVSHRPVLNSSMGSDIFAIFNQSEMELSIISQSSRLSETHLNYSSLGWYEQLIKTEATKTEHLTALLKIREKSILDRTRGQIALLEIQKEKCKAKGLTVQISIIKRKQRAILMKMEKEREEIKRILKLSEKDTKDKQNTSTCAPKIPEFTISTNLSLRKKVIPADQLESRGLIRGYELNTSQNLEMILREREEELQRRRKHVERLLEWHQRLDQEEEEVLKIEQLLYKCNQQKRTHPVDEVKTAKERKKHKKLMDIDKSLRELQSITTNSGSESGNRESVHNEYIRTSGRKLNKLWRRLTGRTEARFDEVKKYKLSKGDLEKLYEDAKQAVLADFQKNDAIEILTDQSKLNESETSSAKASKPADIPKLNLNFSSGTSDSEQVPTRKSAENITFITTANTNENTTNESDASDNQSTDPKSNNKDTEYTLNFSLSEDLSSKELDTSSSAPKTKSSTTSPKNDVTVITHSPNSRSPVNGNSEADISPDYTPPGTETVTESFEYSQQKSSTSPKDSGQSEKVQKEANYDELSIAETVLSQSTETISEQVAQSLALFNGHTALSSYYNISLDKDNDSETMIEDISIPRFESTGEDTRSIAEEFVPEDVENKVDYFQFETQEQLAEDEEDRPPSELERRLIDLDESLKGLSCSFERALSPEINTTSPRNTTPNQFAGEDDKENRPQDSPATKMTVKDYLLNPEATSGLMPDIINEVELRRRQQILVESDIIQLENAVPYALLREIPNKPPPPYVPPAHGSPMTTIFPSEARIKEITFRRTKELYEEIVGRDDTTEKQESILDENITNIYERIILDICKECVRDYQPTFTANMVLVDNYKMPLALFNPPNRLKCIQEFVYKRVRKLLSMDKQQPRQNSIFSLGRRKRDHVDEILIQELFEEEHKWTNFDLEEAEVRDSVVDEVFNELVKELIDDFEENCKWKKQKENNE</sequence>
<feature type="compositionally biased region" description="Polar residues" evidence="2">
    <location>
        <begin position="1530"/>
        <end position="1552"/>
    </location>
</feature>
<feature type="compositionally biased region" description="Low complexity" evidence="2">
    <location>
        <begin position="1429"/>
        <end position="1446"/>
    </location>
</feature>
<feature type="compositionally biased region" description="Polar residues" evidence="2">
    <location>
        <begin position="356"/>
        <end position="406"/>
    </location>
</feature>
<dbReference type="Proteomes" id="UP000594454">
    <property type="component" value="Chromosome 1"/>
</dbReference>
<dbReference type="PANTHER" id="PTHR13958:SF3">
    <property type="entry name" value="CAP-GLY DOMAIN-CONTAINING PROTEIN-RELATED"/>
    <property type="match status" value="1"/>
</dbReference>
<feature type="region of interest" description="Disordered" evidence="2">
    <location>
        <begin position="619"/>
        <end position="658"/>
    </location>
</feature>
<feature type="region of interest" description="Disordered" evidence="2">
    <location>
        <begin position="1388"/>
        <end position="1563"/>
    </location>
</feature>
<feature type="compositionally biased region" description="Polar residues" evidence="2">
    <location>
        <begin position="751"/>
        <end position="776"/>
    </location>
</feature>
<feature type="compositionally biased region" description="Polar residues" evidence="2">
    <location>
        <begin position="911"/>
        <end position="932"/>
    </location>
</feature>
<feature type="compositionally biased region" description="Low complexity" evidence="2">
    <location>
        <begin position="892"/>
        <end position="904"/>
    </location>
</feature>
<dbReference type="EMBL" id="LR899009">
    <property type="protein sequence ID" value="CAD7076781.1"/>
    <property type="molecule type" value="Genomic_DNA"/>
</dbReference>
<feature type="region of interest" description="Disordered" evidence="2">
    <location>
        <begin position="298"/>
        <end position="406"/>
    </location>
</feature>
<feature type="compositionally biased region" description="Polar residues" evidence="2">
    <location>
        <begin position="75"/>
        <end position="91"/>
    </location>
</feature>
<dbReference type="OrthoDB" id="306254at2759"/>
<dbReference type="GO" id="GO:0034453">
    <property type="term" value="P:microtubule anchoring"/>
    <property type="evidence" value="ECO:0007669"/>
    <property type="project" value="InterPro"/>
</dbReference>
<feature type="compositionally biased region" description="Polar residues" evidence="2">
    <location>
        <begin position="1388"/>
        <end position="1398"/>
    </location>
</feature>
<dbReference type="GO" id="GO:0005813">
    <property type="term" value="C:centrosome"/>
    <property type="evidence" value="ECO:0007669"/>
    <property type="project" value="InterPro"/>
</dbReference>
<feature type="compositionally biased region" description="Low complexity" evidence="2">
    <location>
        <begin position="156"/>
        <end position="167"/>
    </location>
</feature>